<reference evidence="2 3" key="1">
    <citation type="journal article" date="2016" name="Environ. Microbiol.">
        <title>New Methyloceanibacter diversity from North Sea sediments includes methanotroph containing solely the soluble methane monooxygenase.</title>
        <authorList>
            <person name="Vekeman B."/>
            <person name="Kerckhof F.M."/>
            <person name="Cremers G."/>
            <person name="de Vos P."/>
            <person name="Vandamme P."/>
            <person name="Boon N."/>
            <person name="Op den Camp H.J."/>
            <person name="Heylen K."/>
        </authorList>
    </citation>
    <scope>NUCLEOTIDE SEQUENCE [LARGE SCALE GENOMIC DNA]</scope>
    <source>
        <strain evidence="2 3">R-67175</strain>
    </source>
</reference>
<feature type="transmembrane region" description="Helical" evidence="1">
    <location>
        <begin position="181"/>
        <end position="205"/>
    </location>
</feature>
<feature type="transmembrane region" description="Helical" evidence="1">
    <location>
        <begin position="328"/>
        <end position="345"/>
    </location>
</feature>
<dbReference type="RefSeq" id="WP_083239187.1">
    <property type="nucleotide sequence ID" value="NZ_LPWF01000023.1"/>
</dbReference>
<dbReference type="AlphaFoldDB" id="A0A1E3VXQ3"/>
<accession>A0A1E3VXQ3</accession>
<feature type="transmembrane region" description="Helical" evidence="1">
    <location>
        <begin position="75"/>
        <end position="97"/>
    </location>
</feature>
<feature type="transmembrane region" description="Helical" evidence="1">
    <location>
        <begin position="261"/>
        <end position="288"/>
    </location>
</feature>
<feature type="transmembrane region" description="Helical" evidence="1">
    <location>
        <begin position="140"/>
        <end position="161"/>
    </location>
</feature>
<dbReference type="Gene3D" id="1.20.1740.10">
    <property type="entry name" value="Amino acid/polyamine transporter I"/>
    <property type="match status" value="1"/>
</dbReference>
<evidence type="ECO:0000256" key="1">
    <source>
        <dbReference type="SAM" id="Phobius"/>
    </source>
</evidence>
<comment type="caution">
    <text evidence="2">The sequence shown here is derived from an EMBL/GenBank/DDBJ whole genome shotgun (WGS) entry which is preliminary data.</text>
</comment>
<sequence length="380" mass="40531">MWRATVTPLTSIIGSGFLVSFPLLTHDLGSYSVIAMAGLVGFAYLLGGAIRFNILHGEPLFAEGGRRWLGSIERLSHLALAVAYFISVTYYLTLLSAFLLKGLGAPHPLAAKALTSAILVGIGAQGLLRGLHGLESIEEYAVGLKLAIIAAALAALAWFNIDMAAEGTWHVVEQTKPFDWQSFRVVLGLLVVVQGFETSRFLAGAYPPELRVRTMRYAQWLSGAIYMAFFLLAMAAVEDPKALNDDATGIIAVIEPAASSLVYLIVIGAVFAQLSAAVADAIGAGGLIEQVSGQRIDHRHAYPVIALIGIALTWTLDVFAVITLASRAFALFYLLQCLVAAGVALRSPDVRRRRLHVAGFLTLAAMALAVVLFGIPMEGI</sequence>
<protein>
    <recommendedName>
        <fullName evidence="4">Amino acid permease</fullName>
    </recommendedName>
</protein>
<feature type="transmembrane region" description="Helical" evidence="1">
    <location>
        <begin position="357"/>
        <end position="377"/>
    </location>
</feature>
<organism evidence="2 3">
    <name type="scientific">Methyloceanibacter superfactus</name>
    <dbReference type="NCBI Taxonomy" id="1774969"/>
    <lineage>
        <taxon>Bacteria</taxon>
        <taxon>Pseudomonadati</taxon>
        <taxon>Pseudomonadota</taxon>
        <taxon>Alphaproteobacteria</taxon>
        <taxon>Hyphomicrobiales</taxon>
        <taxon>Hyphomicrobiaceae</taxon>
        <taxon>Methyloceanibacter</taxon>
    </lineage>
</organism>
<keyword evidence="1" id="KW-0472">Membrane</keyword>
<dbReference type="OrthoDB" id="271600at2"/>
<evidence type="ECO:0008006" key="4">
    <source>
        <dbReference type="Google" id="ProtNLM"/>
    </source>
</evidence>
<proteinExistence type="predicted"/>
<gene>
    <name evidence="2" type="ORF">AUC69_10525</name>
</gene>
<dbReference type="Proteomes" id="UP000094472">
    <property type="component" value="Unassembled WGS sequence"/>
</dbReference>
<feature type="transmembrane region" description="Helical" evidence="1">
    <location>
        <begin position="109"/>
        <end position="128"/>
    </location>
</feature>
<evidence type="ECO:0000313" key="2">
    <source>
        <dbReference type="EMBL" id="ODR98303.1"/>
    </source>
</evidence>
<dbReference type="EMBL" id="LPWF01000023">
    <property type="protein sequence ID" value="ODR98303.1"/>
    <property type="molecule type" value="Genomic_DNA"/>
</dbReference>
<feature type="transmembrane region" description="Helical" evidence="1">
    <location>
        <begin position="7"/>
        <end position="25"/>
    </location>
</feature>
<name>A0A1E3VXQ3_9HYPH</name>
<evidence type="ECO:0000313" key="3">
    <source>
        <dbReference type="Proteomes" id="UP000094472"/>
    </source>
</evidence>
<feature type="transmembrane region" description="Helical" evidence="1">
    <location>
        <begin position="31"/>
        <end position="54"/>
    </location>
</feature>
<feature type="transmembrane region" description="Helical" evidence="1">
    <location>
        <begin position="300"/>
        <end position="322"/>
    </location>
</feature>
<keyword evidence="3" id="KW-1185">Reference proteome</keyword>
<keyword evidence="1" id="KW-1133">Transmembrane helix</keyword>
<feature type="transmembrane region" description="Helical" evidence="1">
    <location>
        <begin position="217"/>
        <end position="237"/>
    </location>
</feature>
<keyword evidence="1" id="KW-0812">Transmembrane</keyword>